<dbReference type="Proteomes" id="UP001213000">
    <property type="component" value="Unassembled WGS sequence"/>
</dbReference>
<dbReference type="Pfam" id="PF00385">
    <property type="entry name" value="Chromo"/>
    <property type="match status" value="1"/>
</dbReference>
<dbReference type="SMART" id="SM00298">
    <property type="entry name" value="CHROMO"/>
    <property type="match status" value="1"/>
</dbReference>
<dbReference type="PROSITE" id="PS50013">
    <property type="entry name" value="CHROMO_2"/>
    <property type="match status" value="1"/>
</dbReference>
<dbReference type="InterPro" id="IPR000953">
    <property type="entry name" value="Chromo/chromo_shadow_dom"/>
</dbReference>
<keyword evidence="3" id="KW-0540">Nuclease</keyword>
<evidence type="ECO:0000256" key="5">
    <source>
        <dbReference type="ARBA" id="ARBA00022801"/>
    </source>
</evidence>
<evidence type="ECO:0000313" key="10">
    <source>
        <dbReference type="EMBL" id="KAJ3567661.1"/>
    </source>
</evidence>
<dbReference type="InterPro" id="IPR043128">
    <property type="entry name" value="Rev_trsase/Diguanyl_cyclase"/>
</dbReference>
<dbReference type="SUPFAM" id="SSF56672">
    <property type="entry name" value="DNA/RNA polymerases"/>
    <property type="match status" value="1"/>
</dbReference>
<accession>A0AAD5YQ77</accession>
<protein>
    <recommendedName>
        <fullName evidence="12">Chromo domain-containing protein</fullName>
    </recommendedName>
</protein>
<dbReference type="Gene3D" id="3.30.70.270">
    <property type="match status" value="1"/>
</dbReference>
<dbReference type="Gene3D" id="2.40.50.40">
    <property type="match status" value="1"/>
</dbReference>
<dbReference type="InterPro" id="IPR023780">
    <property type="entry name" value="Chromo_domain"/>
</dbReference>
<dbReference type="CDD" id="cd09274">
    <property type="entry name" value="RNase_HI_RT_Ty3"/>
    <property type="match status" value="1"/>
</dbReference>
<comment type="caution">
    <text evidence="10">The sequence shown here is derived from an EMBL/GenBank/DDBJ whole genome shotgun (WGS) entry which is preliminary data.</text>
</comment>
<dbReference type="InterPro" id="IPR041373">
    <property type="entry name" value="RT_RNaseH"/>
</dbReference>
<dbReference type="Pfam" id="PF17917">
    <property type="entry name" value="RT_RNaseH"/>
    <property type="match status" value="1"/>
</dbReference>
<name>A0AAD5YQ77_9AGAR</name>
<keyword evidence="4" id="KW-0255">Endonuclease</keyword>
<dbReference type="GO" id="GO:0016787">
    <property type="term" value="F:hydrolase activity"/>
    <property type="evidence" value="ECO:0007669"/>
    <property type="project" value="UniProtKB-KW"/>
</dbReference>
<dbReference type="GO" id="GO:0003723">
    <property type="term" value="F:RNA binding"/>
    <property type="evidence" value="ECO:0007669"/>
    <property type="project" value="UniProtKB-KW"/>
</dbReference>
<dbReference type="SUPFAM" id="SSF53098">
    <property type="entry name" value="Ribonuclease H-like"/>
    <property type="match status" value="1"/>
</dbReference>
<evidence type="ECO:0000256" key="1">
    <source>
        <dbReference type="ARBA" id="ARBA00022679"/>
    </source>
</evidence>
<dbReference type="InterPro" id="IPR056924">
    <property type="entry name" value="SH3_Tf2-1"/>
</dbReference>
<feature type="domain" description="Chromo" evidence="8">
    <location>
        <begin position="627"/>
        <end position="673"/>
    </location>
</feature>
<dbReference type="GO" id="GO:0015074">
    <property type="term" value="P:DNA integration"/>
    <property type="evidence" value="ECO:0007669"/>
    <property type="project" value="InterPro"/>
</dbReference>
<dbReference type="SUPFAM" id="SSF54160">
    <property type="entry name" value="Chromo domain-like"/>
    <property type="match status" value="1"/>
</dbReference>
<dbReference type="Pfam" id="PF24626">
    <property type="entry name" value="SH3_Tf2-1"/>
    <property type="match status" value="1"/>
</dbReference>
<dbReference type="GO" id="GO:0004519">
    <property type="term" value="F:endonuclease activity"/>
    <property type="evidence" value="ECO:0007669"/>
    <property type="project" value="UniProtKB-KW"/>
</dbReference>
<keyword evidence="5" id="KW-0378">Hydrolase</keyword>
<evidence type="ECO:0000256" key="7">
    <source>
        <dbReference type="ARBA" id="ARBA00022918"/>
    </source>
</evidence>
<feature type="domain" description="Integrase catalytic" evidence="9">
    <location>
        <begin position="342"/>
        <end position="458"/>
    </location>
</feature>
<keyword evidence="11" id="KW-1185">Reference proteome</keyword>
<evidence type="ECO:0000259" key="8">
    <source>
        <dbReference type="PROSITE" id="PS50013"/>
    </source>
</evidence>
<dbReference type="AlphaFoldDB" id="A0AAD5YQ77"/>
<evidence type="ECO:0000313" key="11">
    <source>
        <dbReference type="Proteomes" id="UP001213000"/>
    </source>
</evidence>
<reference evidence="10" key="1">
    <citation type="submission" date="2022-07" db="EMBL/GenBank/DDBJ databases">
        <title>Genome Sequence of Leucocoprinus birnbaumii.</title>
        <authorList>
            <person name="Buettner E."/>
        </authorList>
    </citation>
    <scope>NUCLEOTIDE SEQUENCE</scope>
    <source>
        <strain evidence="10">VT141</strain>
    </source>
</reference>
<dbReference type="GO" id="GO:0006338">
    <property type="term" value="P:chromatin remodeling"/>
    <property type="evidence" value="ECO:0007669"/>
    <property type="project" value="UniProtKB-ARBA"/>
</dbReference>
<keyword evidence="1" id="KW-0808">Transferase</keyword>
<evidence type="ECO:0008006" key="12">
    <source>
        <dbReference type="Google" id="ProtNLM"/>
    </source>
</evidence>
<evidence type="ECO:0000256" key="6">
    <source>
        <dbReference type="ARBA" id="ARBA00022884"/>
    </source>
</evidence>
<evidence type="ECO:0000256" key="4">
    <source>
        <dbReference type="ARBA" id="ARBA00022759"/>
    </source>
</evidence>
<dbReference type="EMBL" id="JANIEX010000397">
    <property type="protein sequence ID" value="KAJ3567661.1"/>
    <property type="molecule type" value="Genomic_DNA"/>
</dbReference>
<dbReference type="InterPro" id="IPR036397">
    <property type="entry name" value="RNaseH_sf"/>
</dbReference>
<dbReference type="PROSITE" id="PS50994">
    <property type="entry name" value="INTEGRASE"/>
    <property type="match status" value="1"/>
</dbReference>
<dbReference type="InterPro" id="IPR012337">
    <property type="entry name" value="RNaseH-like_sf"/>
</dbReference>
<organism evidence="10 11">
    <name type="scientific">Leucocoprinus birnbaumii</name>
    <dbReference type="NCBI Taxonomy" id="56174"/>
    <lineage>
        <taxon>Eukaryota</taxon>
        <taxon>Fungi</taxon>
        <taxon>Dikarya</taxon>
        <taxon>Basidiomycota</taxon>
        <taxon>Agaricomycotina</taxon>
        <taxon>Agaricomycetes</taxon>
        <taxon>Agaricomycetidae</taxon>
        <taxon>Agaricales</taxon>
        <taxon>Agaricineae</taxon>
        <taxon>Agaricaceae</taxon>
        <taxon>Leucocoprinus</taxon>
    </lineage>
</organism>
<evidence type="ECO:0000259" key="9">
    <source>
        <dbReference type="PROSITE" id="PS50994"/>
    </source>
</evidence>
<dbReference type="InterPro" id="IPR016197">
    <property type="entry name" value="Chromo-like_dom_sf"/>
</dbReference>
<dbReference type="PANTHER" id="PTHR34072">
    <property type="entry name" value="ENZYMATIC POLYPROTEIN-RELATED"/>
    <property type="match status" value="1"/>
</dbReference>
<keyword evidence="6" id="KW-0694">RNA-binding</keyword>
<evidence type="ECO:0000256" key="2">
    <source>
        <dbReference type="ARBA" id="ARBA00022695"/>
    </source>
</evidence>
<proteinExistence type="predicted"/>
<dbReference type="InterPro" id="IPR043502">
    <property type="entry name" value="DNA/RNA_pol_sf"/>
</dbReference>
<keyword evidence="2" id="KW-0548">Nucleotidyltransferase</keyword>
<dbReference type="GO" id="GO:0003964">
    <property type="term" value="F:RNA-directed DNA polymerase activity"/>
    <property type="evidence" value="ECO:0007669"/>
    <property type="project" value="UniProtKB-KW"/>
</dbReference>
<dbReference type="GO" id="GO:0005634">
    <property type="term" value="C:nucleus"/>
    <property type="evidence" value="ECO:0007669"/>
    <property type="project" value="UniProtKB-ARBA"/>
</dbReference>
<dbReference type="Gene3D" id="3.30.420.10">
    <property type="entry name" value="Ribonuclease H-like superfamily/Ribonuclease H"/>
    <property type="match status" value="1"/>
</dbReference>
<sequence>MYIAPQSSPPKSEALEADPSKVSKVLAWPCPKSASDVRCFLGLVKFITHFLPDLTNFTSILYPLTMKACDKLFPPWSLTHQVAFDGIKHLVTSSCILTTINHDNPGTNKIFVTCNASLKGMGAVLSWGPSWKESRPVAFDSQVYHGPEHHYPTHEQELLAIIRALGRWRSDLIGMHFKIFMDHKTLLNFDMQKDLSQHQAWWMEFLSQYDYKIHYVNGALNVAADVLSQIDPPSLMVLPTVSNLVMAATCLSDDPFPLSDTSPFDTDDLDLFCLPSQFSDPPQFHVLAATARLDLSSSLLDDFKAGYALDTFAKKLLSSLQSGSHHTLGVTLENSLLSVKGRLYVPHHANLLAIDFVGLLPLNDSFNYLATFTDHLGADIKLVPCCDDMTAEDFACLFLDHWYCDNRCLKEIVSDRDHLFTSKFWEAFTSLLNVKRLMSSSFHPETDGASECTNKTVALPHVHFNIMNSVNASTGLLGFQLKSGHSPKVLPPSASLPASLEMFAGDHAHSVVQDVKNHCTEAQDNLLAAKIVQAHYANEHCSIDPSFAVGLGCVAKFMPHFDGPFEVIKAHPEMLSYTLQLPACSRIHPTFHVSQLKHFSPNNPLLFPDRVNEEPGLILTDDGNWEHVVDRILDERKRCGKSQYLVWWKGFGPDHDEWLGAEDLKDNKALDQWGKVPLFS</sequence>
<evidence type="ECO:0000256" key="3">
    <source>
        <dbReference type="ARBA" id="ARBA00022722"/>
    </source>
</evidence>
<gene>
    <name evidence="10" type="ORF">NP233_g6221</name>
</gene>
<keyword evidence="7" id="KW-0695">RNA-directed DNA polymerase</keyword>
<dbReference type="InterPro" id="IPR001584">
    <property type="entry name" value="Integrase_cat-core"/>
</dbReference>